<reference evidence="3 4" key="1">
    <citation type="submission" date="2022-10" db="EMBL/GenBank/DDBJ databases">
        <title>Luteolibacter flavescens strain MCCC 1K03193, whole genome shotgun sequencing project.</title>
        <authorList>
            <person name="Zhao G."/>
            <person name="Shen L."/>
        </authorList>
    </citation>
    <scope>NUCLEOTIDE SEQUENCE [LARGE SCALE GENOMIC DNA]</scope>
    <source>
        <strain evidence="3 4">MCCC 1K03193</strain>
    </source>
</reference>
<proteinExistence type="predicted"/>
<sequence>MKTALPYLAMICLAAPAMAEPGERVTEIRKWYETVQKAKHTAERKIAFEASSEPMSGDVVLRDYDDGWKTVTASYGAGDHAVIDEHYYYKNGKLFFAYVITTYWQFHPDSTDEKPKTIDTRTEDRYYYDDKGETCVRRLTRSATTEAGGKLTEAVGKKEQKEIDPGDEAKDHRKEALKLLEAKKSADVLAAYGVE</sequence>
<feature type="signal peptide" evidence="2">
    <location>
        <begin position="1"/>
        <end position="19"/>
    </location>
</feature>
<evidence type="ECO:0000313" key="4">
    <source>
        <dbReference type="Proteomes" id="UP001207930"/>
    </source>
</evidence>
<dbReference type="RefSeq" id="WP_264503082.1">
    <property type="nucleotide sequence ID" value="NZ_JAPDDS010000015.1"/>
</dbReference>
<dbReference type="EMBL" id="JAPDDS010000015">
    <property type="protein sequence ID" value="MCW1887127.1"/>
    <property type="molecule type" value="Genomic_DNA"/>
</dbReference>
<evidence type="ECO:0000256" key="1">
    <source>
        <dbReference type="SAM" id="MobiDB-lite"/>
    </source>
</evidence>
<feature type="chain" id="PRO_5046153874" description="Lipoprotein" evidence="2">
    <location>
        <begin position="20"/>
        <end position="195"/>
    </location>
</feature>
<keyword evidence="2" id="KW-0732">Signal</keyword>
<feature type="compositionally biased region" description="Basic and acidic residues" evidence="1">
    <location>
        <begin position="155"/>
        <end position="170"/>
    </location>
</feature>
<protein>
    <recommendedName>
        <fullName evidence="5">Lipoprotein</fullName>
    </recommendedName>
</protein>
<feature type="region of interest" description="Disordered" evidence="1">
    <location>
        <begin position="147"/>
        <end position="170"/>
    </location>
</feature>
<evidence type="ECO:0000313" key="3">
    <source>
        <dbReference type="EMBL" id="MCW1887127.1"/>
    </source>
</evidence>
<evidence type="ECO:0000256" key="2">
    <source>
        <dbReference type="SAM" id="SignalP"/>
    </source>
</evidence>
<keyword evidence="4" id="KW-1185">Reference proteome</keyword>
<name>A0ABT3FU69_9BACT</name>
<comment type="caution">
    <text evidence="3">The sequence shown here is derived from an EMBL/GenBank/DDBJ whole genome shotgun (WGS) entry which is preliminary data.</text>
</comment>
<dbReference type="Proteomes" id="UP001207930">
    <property type="component" value="Unassembled WGS sequence"/>
</dbReference>
<accession>A0ABT3FU69</accession>
<gene>
    <name evidence="3" type="ORF">OKA04_20480</name>
</gene>
<organism evidence="3 4">
    <name type="scientific">Luteolibacter flavescens</name>
    <dbReference type="NCBI Taxonomy" id="1859460"/>
    <lineage>
        <taxon>Bacteria</taxon>
        <taxon>Pseudomonadati</taxon>
        <taxon>Verrucomicrobiota</taxon>
        <taxon>Verrucomicrobiia</taxon>
        <taxon>Verrucomicrobiales</taxon>
        <taxon>Verrucomicrobiaceae</taxon>
        <taxon>Luteolibacter</taxon>
    </lineage>
</organism>
<evidence type="ECO:0008006" key="5">
    <source>
        <dbReference type="Google" id="ProtNLM"/>
    </source>
</evidence>